<feature type="compositionally biased region" description="Low complexity" evidence="1">
    <location>
        <begin position="400"/>
        <end position="409"/>
    </location>
</feature>
<evidence type="ECO:0000256" key="1">
    <source>
        <dbReference type="SAM" id="MobiDB-lite"/>
    </source>
</evidence>
<proteinExistence type="predicted"/>
<sequence length="571" mass="62196">MAPGVLTGHETAVNGSPWSVQGAYMEPKSDGTMDDLWIYDCYGSRDTPSPGGYPLTPTTPSHNRSMSLPTTTIAFTPPNSAPVIKEPTSPHRPPPLTVPPRPPRPPEMDSILDMGDEANDIFEYPEEGASVIMASVFIPPEFAEYSPLEQDVYTMWEVADQLASAANAFSDLETTLSIATPEQFPDETDEDTLFWFIEALNIFASDCQDVATQLVNFSEYVETFLFSEKQATLAPPVRILPRGSFSERDMKEVLESAGNLSKEEVAKALAALEIEVPPSPMGAQRPRDRPPSLKLSTNDVVLLPPRLPQSRKQSVGAVGRFSERTSDTELRGKDVLRKHRAYVLYGDETPVSAEDSWSAKSIVDYGVDTPLNENGQPHRSTSSSISSIFSNLPRTFASMTSPRTSPRRSTTFDKGDKVDKSRLSIPSGNLKKVFSSIFKRKEKEGGFTFPEKDNQNKFGMSNLGSTLRTSLPKRPFGRRPAATGSVDATLSALALSGPMSTSQIILNSDKDPFAATPPASAEIPPASVPEPTALYGYSSMFNPLKAASRYPTKPLFGGVGEEHLDGGKPQY</sequence>
<feature type="compositionally biased region" description="Basic and acidic residues" evidence="1">
    <location>
        <begin position="410"/>
        <end position="421"/>
    </location>
</feature>
<name>A0A5K1JSG2_9APHY</name>
<feature type="compositionally biased region" description="Pro residues" evidence="1">
    <location>
        <begin position="90"/>
        <end position="104"/>
    </location>
</feature>
<evidence type="ECO:0000313" key="2">
    <source>
        <dbReference type="EMBL" id="VWO94608.1"/>
    </source>
</evidence>
<dbReference type="AlphaFoldDB" id="A0A5K1JSG2"/>
<protein>
    <submittedName>
        <fullName evidence="2">Uncharacterized protein</fullName>
    </submittedName>
</protein>
<feature type="region of interest" description="Disordered" evidence="1">
    <location>
        <begin position="395"/>
        <end position="421"/>
    </location>
</feature>
<reference evidence="2" key="1">
    <citation type="submission" date="2019-10" db="EMBL/GenBank/DDBJ databases">
        <authorList>
            <person name="Nor Muhammad N."/>
        </authorList>
    </citation>
    <scope>NUCLEOTIDE SEQUENCE</scope>
</reference>
<organism evidence="2">
    <name type="scientific">Ganoderma boninense</name>
    <dbReference type="NCBI Taxonomy" id="34458"/>
    <lineage>
        <taxon>Eukaryota</taxon>
        <taxon>Fungi</taxon>
        <taxon>Dikarya</taxon>
        <taxon>Basidiomycota</taxon>
        <taxon>Agaricomycotina</taxon>
        <taxon>Agaricomycetes</taxon>
        <taxon>Polyporales</taxon>
        <taxon>Polyporaceae</taxon>
        <taxon>Ganoderma</taxon>
    </lineage>
</organism>
<accession>A0A5K1JSG2</accession>
<feature type="region of interest" description="Disordered" evidence="1">
    <location>
        <begin position="74"/>
        <end position="104"/>
    </location>
</feature>
<dbReference type="EMBL" id="LR724089">
    <property type="protein sequence ID" value="VWO94608.1"/>
    <property type="molecule type" value="Genomic_DNA"/>
</dbReference>
<gene>
    <name evidence="2" type="primary">I1S0W0</name>
</gene>
<feature type="region of interest" description="Disordered" evidence="1">
    <location>
        <begin position="277"/>
        <end position="296"/>
    </location>
</feature>